<evidence type="ECO:0000313" key="2">
    <source>
        <dbReference type="EMBL" id="KAJ5465387.1"/>
    </source>
</evidence>
<keyword evidence="3" id="KW-1185">Reference proteome</keyword>
<protein>
    <submittedName>
        <fullName evidence="2">Uncharacterized protein</fullName>
    </submittedName>
</protein>
<dbReference type="Proteomes" id="UP001147760">
    <property type="component" value="Unassembled WGS sequence"/>
</dbReference>
<organism evidence="2 3">
    <name type="scientific">Penicillium desertorum</name>
    <dbReference type="NCBI Taxonomy" id="1303715"/>
    <lineage>
        <taxon>Eukaryota</taxon>
        <taxon>Fungi</taxon>
        <taxon>Dikarya</taxon>
        <taxon>Ascomycota</taxon>
        <taxon>Pezizomycotina</taxon>
        <taxon>Eurotiomycetes</taxon>
        <taxon>Eurotiomycetidae</taxon>
        <taxon>Eurotiales</taxon>
        <taxon>Aspergillaceae</taxon>
        <taxon>Penicillium</taxon>
    </lineage>
</organism>
<gene>
    <name evidence="2" type="ORF">N7530_009174</name>
</gene>
<evidence type="ECO:0000313" key="3">
    <source>
        <dbReference type="Proteomes" id="UP001147760"/>
    </source>
</evidence>
<proteinExistence type="predicted"/>
<evidence type="ECO:0000256" key="1">
    <source>
        <dbReference type="SAM" id="MobiDB-lite"/>
    </source>
</evidence>
<comment type="caution">
    <text evidence="2">The sequence shown here is derived from an EMBL/GenBank/DDBJ whole genome shotgun (WGS) entry which is preliminary data.</text>
</comment>
<dbReference type="EMBL" id="JAPWDO010000006">
    <property type="protein sequence ID" value="KAJ5465387.1"/>
    <property type="molecule type" value="Genomic_DNA"/>
</dbReference>
<feature type="region of interest" description="Disordered" evidence="1">
    <location>
        <begin position="1"/>
        <end position="21"/>
    </location>
</feature>
<reference evidence="2" key="1">
    <citation type="submission" date="2022-12" db="EMBL/GenBank/DDBJ databases">
        <authorList>
            <person name="Petersen C."/>
        </authorList>
    </citation>
    <scope>NUCLEOTIDE SEQUENCE</scope>
    <source>
        <strain evidence="2">IBT 17660</strain>
    </source>
</reference>
<reference evidence="2" key="2">
    <citation type="journal article" date="2023" name="IMA Fungus">
        <title>Comparative genomic study of the Penicillium genus elucidates a diverse pangenome and 15 lateral gene transfer events.</title>
        <authorList>
            <person name="Petersen C."/>
            <person name="Sorensen T."/>
            <person name="Nielsen M.R."/>
            <person name="Sondergaard T.E."/>
            <person name="Sorensen J.L."/>
            <person name="Fitzpatrick D.A."/>
            <person name="Frisvad J.C."/>
            <person name="Nielsen K.L."/>
        </authorList>
    </citation>
    <scope>NUCLEOTIDE SEQUENCE</scope>
    <source>
        <strain evidence="2">IBT 17660</strain>
    </source>
</reference>
<accession>A0A9X0BI08</accession>
<sequence length="82" mass="9303">MSSYTHPPYIAPDGTKYPSRSKREYTGDLFEMREMIEAGMFGWPGPKNNGDLLYSLASTAEAHSWAIENVKSNEEMDRLSKI</sequence>
<dbReference type="AlphaFoldDB" id="A0A9X0BI08"/>
<name>A0A9X0BI08_9EURO</name>